<evidence type="ECO:0000313" key="2">
    <source>
        <dbReference type="EMBL" id="KAF5458631.1"/>
    </source>
</evidence>
<evidence type="ECO:0000313" key="3">
    <source>
        <dbReference type="Proteomes" id="UP000619265"/>
    </source>
</evidence>
<proteinExistence type="predicted"/>
<feature type="signal peptide" evidence="1">
    <location>
        <begin position="1"/>
        <end position="30"/>
    </location>
</feature>
<organism evidence="2 3">
    <name type="scientific">Juglans regia</name>
    <name type="common">English walnut</name>
    <dbReference type="NCBI Taxonomy" id="51240"/>
    <lineage>
        <taxon>Eukaryota</taxon>
        <taxon>Viridiplantae</taxon>
        <taxon>Streptophyta</taxon>
        <taxon>Embryophyta</taxon>
        <taxon>Tracheophyta</taxon>
        <taxon>Spermatophyta</taxon>
        <taxon>Magnoliopsida</taxon>
        <taxon>eudicotyledons</taxon>
        <taxon>Gunneridae</taxon>
        <taxon>Pentapetalae</taxon>
        <taxon>rosids</taxon>
        <taxon>fabids</taxon>
        <taxon>Fagales</taxon>
        <taxon>Juglandaceae</taxon>
        <taxon>Juglans</taxon>
    </lineage>
</organism>
<evidence type="ECO:0000256" key="1">
    <source>
        <dbReference type="SAM" id="SignalP"/>
    </source>
</evidence>
<dbReference type="PANTHER" id="PTHR31263">
    <property type="entry name" value="CELLULASE FAMILY PROTEIN (AFU_ORTHOLOGUE AFUA_5G14560)"/>
    <property type="match status" value="1"/>
</dbReference>
<sequence length="143" mass="15953">MGRFFFFLVVFFLCILWIPSIVLQSKPVSALPLYTDSRWIVDDEGQRVKLACVNWASHMEAVVAEGLSKQPMDAISKRIKSMGFNCVRLTWPLFLATNDSLASLTVRQSFQSLGLSESVVGIQANNPSIVDLPLLQAFQVTTK</sequence>
<dbReference type="Gramene" id="Jr10_16940_p1">
    <property type="protein sequence ID" value="cds.Jr10_16940_p1"/>
    <property type="gene ID" value="Jr10_16940"/>
</dbReference>
<dbReference type="InterPro" id="IPR017853">
    <property type="entry name" value="GH"/>
</dbReference>
<reference evidence="2" key="1">
    <citation type="submission" date="2015-10" db="EMBL/GenBank/DDBJ databases">
        <authorList>
            <person name="Martinez-Garcia P.J."/>
            <person name="Crepeau M.W."/>
            <person name="Puiu D."/>
            <person name="Gonzalez-Ibeas D."/>
            <person name="Whalen J."/>
            <person name="Stevens K."/>
            <person name="Paul R."/>
            <person name="Butterfield T."/>
            <person name="Britton M."/>
            <person name="Reagan R."/>
            <person name="Chakraborty S."/>
            <person name="Walawage S.L."/>
            <person name="Vasquez-Gross H.A."/>
            <person name="Cardeno C."/>
            <person name="Famula R."/>
            <person name="Pratt K."/>
            <person name="Kuruganti S."/>
            <person name="Aradhya M.K."/>
            <person name="Leslie C.A."/>
            <person name="Dandekar A.M."/>
            <person name="Salzberg S.L."/>
            <person name="Wegrzyn J.L."/>
            <person name="Langley C.H."/>
            <person name="Neale D.B."/>
        </authorList>
    </citation>
    <scope>NUCLEOTIDE SEQUENCE</scope>
    <source>
        <tissue evidence="2">Leaves</tissue>
    </source>
</reference>
<dbReference type="Proteomes" id="UP000619265">
    <property type="component" value="Unassembled WGS sequence"/>
</dbReference>
<dbReference type="SUPFAM" id="SSF51445">
    <property type="entry name" value="(Trans)glycosidases"/>
    <property type="match status" value="1"/>
</dbReference>
<name>A0A833U0C1_JUGRE</name>
<gene>
    <name evidence="2" type="ORF">F2P56_022648</name>
</gene>
<reference evidence="2" key="2">
    <citation type="submission" date="2020-03" db="EMBL/GenBank/DDBJ databases">
        <title>Walnut 2.0.</title>
        <authorList>
            <person name="Marrano A."/>
            <person name="Britton M."/>
            <person name="Zimin A.V."/>
            <person name="Zaini P.A."/>
            <person name="Workman R."/>
            <person name="Puiu D."/>
            <person name="Bianco L."/>
            <person name="Allen B.J."/>
            <person name="Troggio M."/>
            <person name="Leslie C.A."/>
            <person name="Timp W."/>
            <person name="Dendekar A."/>
            <person name="Salzberg S.L."/>
            <person name="Neale D.B."/>
        </authorList>
    </citation>
    <scope>NUCLEOTIDE SEQUENCE</scope>
    <source>
        <tissue evidence="2">Leaves</tissue>
    </source>
</reference>
<dbReference type="Gene3D" id="3.20.20.80">
    <property type="entry name" value="Glycosidases"/>
    <property type="match status" value="1"/>
</dbReference>
<dbReference type="EMBL" id="LIHL02000010">
    <property type="protein sequence ID" value="KAF5458631.1"/>
    <property type="molecule type" value="Genomic_DNA"/>
</dbReference>
<keyword evidence="1" id="KW-0732">Signal</keyword>
<dbReference type="PANTHER" id="PTHR31263:SF44">
    <property type="entry name" value="OS04G0481200 PROTEIN"/>
    <property type="match status" value="1"/>
</dbReference>
<protein>
    <submittedName>
        <fullName evidence="2">Uncharacterized protein</fullName>
    </submittedName>
</protein>
<comment type="caution">
    <text evidence="2">The sequence shown here is derived from an EMBL/GenBank/DDBJ whole genome shotgun (WGS) entry which is preliminary data.</text>
</comment>
<accession>A0A833U0C1</accession>
<dbReference type="AlphaFoldDB" id="A0A833U0C1"/>
<feature type="chain" id="PRO_5032641113" evidence="1">
    <location>
        <begin position="31"/>
        <end position="143"/>
    </location>
</feature>